<proteinExistence type="predicted"/>
<evidence type="ECO:0000313" key="3">
    <source>
        <dbReference type="RefSeq" id="XP_013391825.1"/>
    </source>
</evidence>
<gene>
    <name evidence="3" type="primary">LOC106159921</name>
</gene>
<dbReference type="PANTHER" id="PTHR21583:SF8">
    <property type="entry name" value="PROTEIN ELYS"/>
    <property type="match status" value="1"/>
</dbReference>
<dbReference type="InterPro" id="IPR052620">
    <property type="entry name" value="ELYS/MEL-28_NucAsmblyFactor"/>
</dbReference>
<dbReference type="Proteomes" id="UP000085678">
    <property type="component" value="Unplaced"/>
</dbReference>
<dbReference type="GeneID" id="106159921"/>
<dbReference type="STRING" id="7574.A0A1S3I0N4"/>
<organism evidence="2 3">
    <name type="scientific">Lingula anatina</name>
    <name type="common">Brachiopod</name>
    <name type="synonym">Lingula unguis</name>
    <dbReference type="NCBI Taxonomy" id="7574"/>
    <lineage>
        <taxon>Eukaryota</taxon>
        <taxon>Metazoa</taxon>
        <taxon>Spiralia</taxon>
        <taxon>Lophotrochozoa</taxon>
        <taxon>Brachiopoda</taxon>
        <taxon>Linguliformea</taxon>
        <taxon>Lingulata</taxon>
        <taxon>Lingulida</taxon>
        <taxon>Linguloidea</taxon>
        <taxon>Lingulidae</taxon>
        <taxon>Lingula</taxon>
    </lineage>
</organism>
<dbReference type="InterPro" id="IPR032040">
    <property type="entry name" value="ELYS-bb"/>
</dbReference>
<accession>A0A1S3I0N4</accession>
<dbReference type="OrthoDB" id="20729at2759"/>
<sequence length="549" mass="61466">MKDIPANYTSALVPFAAPSLDCLENGRNSANEDPSQSCILSGVMKSGRLAWIARGDALEVVNIATGARKAAWKFGALLQEERSPTITCVAEYSFANAPKLLIGLETGVHAGMLCMFDVKTSKVVKAVDFMHKVTAVEPVTNVLATEAPLQVLSEHLRCFCGVVAIGTQYGHLYLIDMCLDDSHDDSDELLPHALHVFTTKARDVMRRRDDALTRGKILALHLNNNAQVRGTFQYVQPDGELLESYIAEEVFVTSLKFVHPIGTLIVGFNFGCFQMWRLYEPVLDFSSKLDIDDVCPITHFAYQEPENDPRNFCYLWVARGPLPSDAGQDIVSTVQLYQLSFQRRIWYDSYGVLYEDLLSVGVRLEHELLTTNLSAYHENVGSRVISCFTVENQRYQRPPRIETEDSFDEGAHGPDLSLCLFAWEVTSSADPSKTTCYLGLFDMNRWYHAQMPVAVRYSSAHPNLCAFFGMFSLDNVVKVTEPDDILAVHVDWDTVTRYLSHYVPPPELQFFPSSLAFSATCVTETGVIQARFLGIQRQVGNMTYILENS</sequence>
<dbReference type="PANTHER" id="PTHR21583">
    <property type="entry name" value="ELYS PROTEIN"/>
    <property type="match status" value="1"/>
</dbReference>
<evidence type="ECO:0000313" key="2">
    <source>
        <dbReference type="Proteomes" id="UP000085678"/>
    </source>
</evidence>
<evidence type="ECO:0000259" key="1">
    <source>
        <dbReference type="Pfam" id="PF16687"/>
    </source>
</evidence>
<reference evidence="3" key="1">
    <citation type="submission" date="2025-08" db="UniProtKB">
        <authorList>
            <consortium name="RefSeq"/>
        </authorList>
    </citation>
    <scope>IDENTIFICATION</scope>
    <source>
        <tissue evidence="3">Gonads</tissue>
    </source>
</reference>
<dbReference type="AlphaFoldDB" id="A0A1S3I0N4"/>
<feature type="domain" description="ELYS beta-propeller" evidence="1">
    <location>
        <begin position="1"/>
        <end position="528"/>
    </location>
</feature>
<keyword evidence="2" id="KW-1185">Reference proteome</keyword>
<dbReference type="InParanoid" id="A0A1S3I0N4"/>
<name>A0A1S3I0N4_LINAN</name>
<dbReference type="KEGG" id="lak:106159921"/>
<dbReference type="Pfam" id="PF16687">
    <property type="entry name" value="ELYS-bb"/>
    <property type="match status" value="1"/>
</dbReference>
<dbReference type="RefSeq" id="XP_013391825.1">
    <property type="nucleotide sequence ID" value="XM_013536371.2"/>
</dbReference>
<protein>
    <submittedName>
        <fullName evidence="3">Protein ELYS-like</fullName>
    </submittedName>
</protein>